<proteinExistence type="predicted"/>
<gene>
    <name evidence="1" type="ORF">H5410_023939</name>
</gene>
<comment type="caution">
    <text evidence="1">The sequence shown here is derived from an EMBL/GenBank/DDBJ whole genome shotgun (WGS) entry which is preliminary data.</text>
</comment>
<dbReference type="AlphaFoldDB" id="A0A9J5ZKK0"/>
<reference evidence="1 2" key="1">
    <citation type="submission" date="2020-09" db="EMBL/GenBank/DDBJ databases">
        <title>De no assembly of potato wild relative species, Solanum commersonii.</title>
        <authorList>
            <person name="Cho K."/>
        </authorList>
    </citation>
    <scope>NUCLEOTIDE SEQUENCE [LARGE SCALE GENOMIC DNA]</scope>
    <source>
        <strain evidence="1">LZ3.2</strain>
        <tissue evidence="1">Leaf</tissue>
    </source>
</reference>
<organism evidence="1 2">
    <name type="scientific">Solanum commersonii</name>
    <name type="common">Commerson's wild potato</name>
    <name type="synonym">Commerson's nightshade</name>
    <dbReference type="NCBI Taxonomy" id="4109"/>
    <lineage>
        <taxon>Eukaryota</taxon>
        <taxon>Viridiplantae</taxon>
        <taxon>Streptophyta</taxon>
        <taxon>Embryophyta</taxon>
        <taxon>Tracheophyta</taxon>
        <taxon>Spermatophyta</taxon>
        <taxon>Magnoliopsida</taxon>
        <taxon>eudicotyledons</taxon>
        <taxon>Gunneridae</taxon>
        <taxon>Pentapetalae</taxon>
        <taxon>asterids</taxon>
        <taxon>lamiids</taxon>
        <taxon>Solanales</taxon>
        <taxon>Solanaceae</taxon>
        <taxon>Solanoideae</taxon>
        <taxon>Solaneae</taxon>
        <taxon>Solanum</taxon>
    </lineage>
</organism>
<dbReference type="EMBL" id="JACXVP010000004">
    <property type="protein sequence ID" value="KAG5612658.1"/>
    <property type="molecule type" value="Genomic_DNA"/>
</dbReference>
<keyword evidence="2" id="KW-1185">Reference proteome</keyword>
<evidence type="ECO:0000313" key="2">
    <source>
        <dbReference type="Proteomes" id="UP000824120"/>
    </source>
</evidence>
<evidence type="ECO:0000313" key="1">
    <source>
        <dbReference type="EMBL" id="KAG5612658.1"/>
    </source>
</evidence>
<sequence>MTPYQQCPPLSPYYILPTQPRVQRYPCSPPRQHQNRIVDLGASHHMICNPHLLHHKGQIDNAGHVQMPTGTSAKVSHIGDCHIGGWM</sequence>
<accession>A0A9J5ZKK0</accession>
<dbReference type="Proteomes" id="UP000824120">
    <property type="component" value="Chromosome 4"/>
</dbReference>
<name>A0A9J5ZKK0_SOLCO</name>
<dbReference type="OrthoDB" id="1224738at2759"/>
<protein>
    <submittedName>
        <fullName evidence="1">Uncharacterized protein</fullName>
    </submittedName>
</protein>